<dbReference type="EMBL" id="BLAD01000078">
    <property type="protein sequence ID" value="GES04189.1"/>
    <property type="molecule type" value="Genomic_DNA"/>
</dbReference>
<dbReference type="PANTHER" id="PTHR30055">
    <property type="entry name" value="HTH-TYPE TRANSCRIPTIONAL REGULATOR RUTR"/>
    <property type="match status" value="1"/>
</dbReference>
<evidence type="ECO:0000313" key="5">
    <source>
        <dbReference type="Proteomes" id="UP000334990"/>
    </source>
</evidence>
<dbReference type="InterPro" id="IPR009057">
    <property type="entry name" value="Homeodomain-like_sf"/>
</dbReference>
<name>A0A5M3W768_9ACTN</name>
<dbReference type="Proteomes" id="UP000334990">
    <property type="component" value="Unassembled WGS sequence"/>
</dbReference>
<dbReference type="GO" id="GO:0003700">
    <property type="term" value="F:DNA-binding transcription factor activity"/>
    <property type="evidence" value="ECO:0007669"/>
    <property type="project" value="TreeGrafter"/>
</dbReference>
<protein>
    <submittedName>
        <fullName evidence="4">TetR family transcriptional regulator</fullName>
    </submittedName>
</protein>
<dbReference type="AlphaFoldDB" id="A0A5M3W768"/>
<dbReference type="InterPro" id="IPR041678">
    <property type="entry name" value="TetR_C_16"/>
</dbReference>
<dbReference type="InterPro" id="IPR001647">
    <property type="entry name" value="HTH_TetR"/>
</dbReference>
<dbReference type="Pfam" id="PF17920">
    <property type="entry name" value="TetR_C_16"/>
    <property type="match status" value="1"/>
</dbReference>
<dbReference type="InterPro" id="IPR036271">
    <property type="entry name" value="Tet_transcr_reg_TetR-rel_C_sf"/>
</dbReference>
<feature type="DNA-binding region" description="H-T-H motif" evidence="2">
    <location>
        <begin position="37"/>
        <end position="56"/>
    </location>
</feature>
<keyword evidence="5" id="KW-1185">Reference proteome</keyword>
<sequence length="200" mass="21419">MESETKSGRRPGNPQTREAILAAAMTAFTESGYAGTTIRGVARAAGVDPALVMHFFGNKDGLFGAALAYGGVPVRQLTESLEGDLDTIGERLTARYIALWEDPEIGPRIRAVVTSAATSPAAAAILKEFMIHELAGPMVKLLERDHPEKRALLAASQLMGVAFARYVIQIEIMTALTPEEIVACVAPSIQRFLTGDLPLR</sequence>
<dbReference type="Pfam" id="PF00440">
    <property type="entry name" value="TetR_N"/>
    <property type="match status" value="1"/>
</dbReference>
<organism evidence="4 5">
    <name type="scientific">Acrocarpospora corrugata</name>
    <dbReference type="NCBI Taxonomy" id="35763"/>
    <lineage>
        <taxon>Bacteria</taxon>
        <taxon>Bacillati</taxon>
        <taxon>Actinomycetota</taxon>
        <taxon>Actinomycetes</taxon>
        <taxon>Streptosporangiales</taxon>
        <taxon>Streptosporangiaceae</taxon>
        <taxon>Acrocarpospora</taxon>
    </lineage>
</organism>
<dbReference type="PANTHER" id="PTHR30055:SF235">
    <property type="entry name" value="TRANSCRIPTIONAL REGULATORY PROTEIN"/>
    <property type="match status" value="1"/>
</dbReference>
<proteinExistence type="predicted"/>
<dbReference type="PRINTS" id="PR00455">
    <property type="entry name" value="HTHTETR"/>
</dbReference>
<dbReference type="SUPFAM" id="SSF48498">
    <property type="entry name" value="Tetracyclin repressor-like, C-terminal domain"/>
    <property type="match status" value="1"/>
</dbReference>
<dbReference type="InterPro" id="IPR050109">
    <property type="entry name" value="HTH-type_TetR-like_transc_reg"/>
</dbReference>
<keyword evidence="1 2" id="KW-0238">DNA-binding</keyword>
<feature type="domain" description="HTH tetR-type" evidence="3">
    <location>
        <begin position="14"/>
        <end position="74"/>
    </location>
</feature>
<evidence type="ECO:0000259" key="3">
    <source>
        <dbReference type="PROSITE" id="PS50977"/>
    </source>
</evidence>
<reference evidence="4 5" key="1">
    <citation type="submission" date="2019-10" db="EMBL/GenBank/DDBJ databases">
        <title>Whole genome shotgun sequence of Acrocarpospora corrugata NBRC 13972.</title>
        <authorList>
            <person name="Ichikawa N."/>
            <person name="Kimura A."/>
            <person name="Kitahashi Y."/>
            <person name="Komaki H."/>
            <person name="Oguchi A."/>
        </authorList>
    </citation>
    <scope>NUCLEOTIDE SEQUENCE [LARGE SCALE GENOMIC DNA]</scope>
    <source>
        <strain evidence="4 5">NBRC 13972</strain>
    </source>
</reference>
<dbReference type="PROSITE" id="PS50977">
    <property type="entry name" value="HTH_TETR_2"/>
    <property type="match status" value="1"/>
</dbReference>
<dbReference type="OrthoDB" id="3210235at2"/>
<dbReference type="Gene3D" id="1.10.10.60">
    <property type="entry name" value="Homeodomain-like"/>
    <property type="match status" value="1"/>
</dbReference>
<evidence type="ECO:0000313" key="4">
    <source>
        <dbReference type="EMBL" id="GES04189.1"/>
    </source>
</evidence>
<dbReference type="Gene3D" id="1.10.357.10">
    <property type="entry name" value="Tetracycline Repressor, domain 2"/>
    <property type="match status" value="1"/>
</dbReference>
<comment type="caution">
    <text evidence="4">The sequence shown here is derived from an EMBL/GenBank/DDBJ whole genome shotgun (WGS) entry which is preliminary data.</text>
</comment>
<evidence type="ECO:0000256" key="1">
    <source>
        <dbReference type="ARBA" id="ARBA00023125"/>
    </source>
</evidence>
<dbReference type="GO" id="GO:0000976">
    <property type="term" value="F:transcription cis-regulatory region binding"/>
    <property type="evidence" value="ECO:0007669"/>
    <property type="project" value="TreeGrafter"/>
</dbReference>
<dbReference type="RefSeq" id="WP_155340303.1">
    <property type="nucleotide sequence ID" value="NZ_BAAABN010000093.1"/>
</dbReference>
<evidence type="ECO:0000256" key="2">
    <source>
        <dbReference type="PROSITE-ProRule" id="PRU00335"/>
    </source>
</evidence>
<dbReference type="SUPFAM" id="SSF46689">
    <property type="entry name" value="Homeodomain-like"/>
    <property type="match status" value="1"/>
</dbReference>
<gene>
    <name evidence="4" type="ORF">Acor_62560</name>
</gene>
<accession>A0A5M3W768</accession>